<dbReference type="EC" id="2.10.1.1" evidence="5 9"/>
<keyword evidence="9" id="KW-0479">Metal-binding</keyword>
<evidence type="ECO:0000256" key="4">
    <source>
        <dbReference type="ARBA" id="ARBA00010763"/>
    </source>
</evidence>
<dbReference type="SMART" id="SM00852">
    <property type="entry name" value="MoCF_biosynth"/>
    <property type="match status" value="1"/>
</dbReference>
<name>A0ABS6BV71_9CLOT</name>
<dbReference type="PANTHER" id="PTHR10192:SF5">
    <property type="entry name" value="GEPHYRIN"/>
    <property type="match status" value="1"/>
</dbReference>
<evidence type="ECO:0000259" key="10">
    <source>
        <dbReference type="SMART" id="SM00852"/>
    </source>
</evidence>
<keyword evidence="9" id="KW-0808">Transferase</keyword>
<dbReference type="InterPro" id="IPR038987">
    <property type="entry name" value="MoeA-like"/>
</dbReference>
<evidence type="ECO:0000256" key="8">
    <source>
        <dbReference type="ARBA" id="ARBA00047317"/>
    </source>
</evidence>
<keyword evidence="12" id="KW-1185">Reference proteome</keyword>
<dbReference type="InterPro" id="IPR005111">
    <property type="entry name" value="MoeA_C_domain_IV"/>
</dbReference>
<sequence length="407" mass="44720">MELFNVVSVEEAKEIIDKSFTYELDSEKVNILQSVSRICFEDIKAECNIPEFKRSTVDGYAVISKDVFGASEVMPSMLELKGEVFMGKVPPSDIICGECLYVPTGGMLPESADSVVMVEYSHKLDDNTILIYSPVAMGDNVIQIGEDIKNQDIVIKKGNKLRPYEVGVVASIGISEVTVYKRPRVGIISTGDEVVSCGVKPILGEVRDINTYLIWSLLLEDGMEPVSYGIIKDDYELLKSATQKAFNECDVVLISGGSSVGTKDHTLKVIASFDDGEVLVHGIAIKPGKPTIIGKHKEKIIFGLPGHPLACCIIYKVLVQNYIYSLMLKSEKIYVTNAVMSINYHKAKGREEYLPVELETIEGIVIAKPVFGKSGIITAFSKAWGYIKIEKNVEGLKEGQAVGVYKL</sequence>
<comment type="cofactor">
    <cofactor evidence="9">
        <name>Mg(2+)</name>
        <dbReference type="ChEBI" id="CHEBI:18420"/>
    </cofactor>
</comment>
<reference evidence="11 12" key="1">
    <citation type="submission" date="2021-06" db="EMBL/GenBank/DDBJ databases">
        <title>Clostridia strains as spoilage organisms.</title>
        <authorList>
            <person name="Wambui J."/>
            <person name="Stephan R."/>
            <person name="Stevens M.J.A."/>
        </authorList>
    </citation>
    <scope>NUCLEOTIDE SEQUENCE [LARGE SCALE GENOMIC DNA]</scope>
    <source>
        <strain evidence="11 12">DSM 14204</strain>
    </source>
</reference>
<protein>
    <recommendedName>
        <fullName evidence="6 9">Molybdopterin molybdenumtransferase</fullName>
        <ecNumber evidence="5 9">2.10.1.1</ecNumber>
    </recommendedName>
</protein>
<evidence type="ECO:0000256" key="1">
    <source>
        <dbReference type="ARBA" id="ARBA00002901"/>
    </source>
</evidence>
<dbReference type="RefSeq" id="WP_216149504.1">
    <property type="nucleotide sequence ID" value="NZ_JAHLDV010000025.1"/>
</dbReference>
<dbReference type="Pfam" id="PF03453">
    <property type="entry name" value="MoeA_N"/>
    <property type="match status" value="1"/>
</dbReference>
<dbReference type="PANTHER" id="PTHR10192">
    <property type="entry name" value="MOLYBDOPTERIN BIOSYNTHESIS PROTEIN"/>
    <property type="match status" value="1"/>
</dbReference>
<comment type="pathway">
    <text evidence="3 9">Cofactor biosynthesis; molybdopterin biosynthesis.</text>
</comment>
<keyword evidence="9" id="KW-0460">Magnesium</keyword>
<comment type="function">
    <text evidence="2">May be involved in the biosynthesis of molybdopterin.</text>
</comment>
<evidence type="ECO:0000256" key="6">
    <source>
        <dbReference type="ARBA" id="ARBA00021108"/>
    </source>
</evidence>
<feature type="domain" description="MoaB/Mog" evidence="10">
    <location>
        <begin position="186"/>
        <end position="325"/>
    </location>
</feature>
<evidence type="ECO:0000256" key="3">
    <source>
        <dbReference type="ARBA" id="ARBA00005046"/>
    </source>
</evidence>
<dbReference type="CDD" id="cd00887">
    <property type="entry name" value="MoeA"/>
    <property type="match status" value="1"/>
</dbReference>
<evidence type="ECO:0000313" key="11">
    <source>
        <dbReference type="EMBL" id="MBU3160395.1"/>
    </source>
</evidence>
<dbReference type="InterPro" id="IPR008284">
    <property type="entry name" value="MoCF_biosynth_CS"/>
</dbReference>
<organism evidence="11 12">
    <name type="scientific">Clostridium frigoris</name>
    <dbReference type="NCBI Taxonomy" id="205327"/>
    <lineage>
        <taxon>Bacteria</taxon>
        <taxon>Bacillati</taxon>
        <taxon>Bacillota</taxon>
        <taxon>Clostridia</taxon>
        <taxon>Eubacteriales</taxon>
        <taxon>Clostridiaceae</taxon>
        <taxon>Clostridium</taxon>
    </lineage>
</organism>
<comment type="function">
    <text evidence="1 9">Catalyzes the insertion of molybdate into adenylated molybdopterin with the concomitant release of AMP.</text>
</comment>
<dbReference type="NCBIfam" id="TIGR00177">
    <property type="entry name" value="molyb_syn"/>
    <property type="match status" value="1"/>
</dbReference>
<keyword evidence="9" id="KW-0501">Molybdenum cofactor biosynthesis</keyword>
<comment type="catalytic activity">
    <reaction evidence="8">
        <text>adenylyl-molybdopterin + molybdate = Mo-molybdopterin + AMP + H(+)</text>
        <dbReference type="Rhea" id="RHEA:35047"/>
        <dbReference type="ChEBI" id="CHEBI:15378"/>
        <dbReference type="ChEBI" id="CHEBI:36264"/>
        <dbReference type="ChEBI" id="CHEBI:62727"/>
        <dbReference type="ChEBI" id="CHEBI:71302"/>
        <dbReference type="ChEBI" id="CHEBI:456215"/>
        <dbReference type="EC" id="2.10.1.1"/>
    </reaction>
</comment>
<dbReference type="EMBL" id="JAHLDV010000025">
    <property type="protein sequence ID" value="MBU3160395.1"/>
    <property type="molecule type" value="Genomic_DNA"/>
</dbReference>
<keyword evidence="7 9" id="KW-0500">Molybdenum</keyword>
<evidence type="ECO:0000256" key="5">
    <source>
        <dbReference type="ARBA" id="ARBA00013269"/>
    </source>
</evidence>
<gene>
    <name evidence="11" type="ORF">KPL37_11625</name>
</gene>
<dbReference type="Pfam" id="PF00994">
    <property type="entry name" value="MoCF_biosynth"/>
    <property type="match status" value="1"/>
</dbReference>
<dbReference type="Pfam" id="PF03454">
    <property type="entry name" value="MoeA_C"/>
    <property type="match status" value="1"/>
</dbReference>
<dbReference type="InterPro" id="IPR005110">
    <property type="entry name" value="MoeA_linker/N"/>
</dbReference>
<evidence type="ECO:0000256" key="9">
    <source>
        <dbReference type="RuleBase" id="RU365090"/>
    </source>
</evidence>
<dbReference type="Proteomes" id="UP000776252">
    <property type="component" value="Unassembled WGS sequence"/>
</dbReference>
<dbReference type="InterPro" id="IPR001453">
    <property type="entry name" value="MoaB/Mog_dom"/>
</dbReference>
<comment type="similarity">
    <text evidence="4 9">Belongs to the MoeA family.</text>
</comment>
<evidence type="ECO:0000313" key="12">
    <source>
        <dbReference type="Proteomes" id="UP000776252"/>
    </source>
</evidence>
<comment type="caution">
    <text evidence="11">The sequence shown here is derived from an EMBL/GenBank/DDBJ whole genome shotgun (WGS) entry which is preliminary data.</text>
</comment>
<proteinExistence type="inferred from homology"/>
<accession>A0ABS6BV71</accession>
<evidence type="ECO:0000256" key="7">
    <source>
        <dbReference type="ARBA" id="ARBA00022505"/>
    </source>
</evidence>
<dbReference type="PROSITE" id="PS01079">
    <property type="entry name" value="MOCF_BIOSYNTHESIS_2"/>
    <property type="match status" value="1"/>
</dbReference>
<evidence type="ECO:0000256" key="2">
    <source>
        <dbReference type="ARBA" id="ARBA00003487"/>
    </source>
</evidence>